<feature type="region of interest" description="Disordered" evidence="1">
    <location>
        <begin position="130"/>
        <end position="177"/>
    </location>
</feature>
<accession>A0A8J2PAI0</accession>
<feature type="region of interest" description="Disordered" evidence="1">
    <location>
        <begin position="45"/>
        <end position="108"/>
    </location>
</feature>
<proteinExistence type="predicted"/>
<feature type="compositionally biased region" description="Low complexity" evidence="1">
    <location>
        <begin position="132"/>
        <end position="147"/>
    </location>
</feature>
<name>A0A8J2PAI0_9HEXA</name>
<dbReference type="EMBL" id="CAJVCH010230468">
    <property type="protein sequence ID" value="CAG7732392.1"/>
    <property type="molecule type" value="Genomic_DNA"/>
</dbReference>
<comment type="caution">
    <text evidence="2">The sequence shown here is derived from an EMBL/GenBank/DDBJ whole genome shotgun (WGS) entry which is preliminary data.</text>
</comment>
<evidence type="ECO:0000313" key="2">
    <source>
        <dbReference type="EMBL" id="CAG7732392.1"/>
    </source>
</evidence>
<feature type="compositionally biased region" description="Low complexity" evidence="1">
    <location>
        <begin position="45"/>
        <end position="104"/>
    </location>
</feature>
<reference evidence="2" key="1">
    <citation type="submission" date="2021-06" db="EMBL/GenBank/DDBJ databases">
        <authorList>
            <person name="Hodson N. C."/>
            <person name="Mongue J. A."/>
            <person name="Jaron S. K."/>
        </authorList>
    </citation>
    <scope>NUCLEOTIDE SEQUENCE</scope>
</reference>
<dbReference type="AlphaFoldDB" id="A0A8J2PAI0"/>
<keyword evidence="3" id="KW-1185">Reference proteome</keyword>
<evidence type="ECO:0000313" key="3">
    <source>
        <dbReference type="Proteomes" id="UP000708208"/>
    </source>
</evidence>
<protein>
    <submittedName>
        <fullName evidence="2">Uncharacterized protein</fullName>
    </submittedName>
</protein>
<organism evidence="2 3">
    <name type="scientific">Allacma fusca</name>
    <dbReference type="NCBI Taxonomy" id="39272"/>
    <lineage>
        <taxon>Eukaryota</taxon>
        <taxon>Metazoa</taxon>
        <taxon>Ecdysozoa</taxon>
        <taxon>Arthropoda</taxon>
        <taxon>Hexapoda</taxon>
        <taxon>Collembola</taxon>
        <taxon>Symphypleona</taxon>
        <taxon>Sminthuridae</taxon>
        <taxon>Allacma</taxon>
    </lineage>
</organism>
<evidence type="ECO:0000256" key="1">
    <source>
        <dbReference type="SAM" id="MobiDB-lite"/>
    </source>
</evidence>
<gene>
    <name evidence="2" type="ORF">AFUS01_LOCUS20912</name>
</gene>
<dbReference type="Proteomes" id="UP000708208">
    <property type="component" value="Unassembled WGS sequence"/>
</dbReference>
<sequence>MREGGGGLNAAVESSKNYYIAVIGLEPVNEYTIRFRYIEAPTATTTTTTTTTTSTTTDSTSTTTTASPTTTSTQSTSVITTASPPTPTIRSTATATTPATQTIPDYDGRPMLSNSPTDIEAPSTISVLGVGTIPTTTPRTATTDLQTSESPINGTVKNAPDTKSHLDNLGSTLSQRSNGSSVFENWIIFRILLVNLSVVFICN</sequence>